<dbReference type="RefSeq" id="WP_253887052.1">
    <property type="nucleotide sequence ID" value="NZ_BAAAVB010000013.1"/>
</dbReference>
<name>A0ABT1IBQ7_9PSEU</name>
<protein>
    <submittedName>
        <fullName evidence="5">Acyl transferase domain-containing protein</fullName>
    </submittedName>
</protein>
<evidence type="ECO:0000256" key="1">
    <source>
        <dbReference type="ARBA" id="ARBA00022450"/>
    </source>
</evidence>
<gene>
    <name evidence="5" type="ORF">LV75_002563</name>
</gene>
<dbReference type="SUPFAM" id="SSF52151">
    <property type="entry name" value="FabD/lysophospholipase-like"/>
    <property type="match status" value="1"/>
</dbReference>
<keyword evidence="2" id="KW-0597">Phosphoprotein</keyword>
<evidence type="ECO:0000313" key="5">
    <source>
        <dbReference type="EMBL" id="MCP2270062.1"/>
    </source>
</evidence>
<dbReference type="InterPro" id="IPR013968">
    <property type="entry name" value="PKS_KR"/>
</dbReference>
<dbReference type="SMART" id="SM00825">
    <property type="entry name" value="PKS_KS"/>
    <property type="match status" value="1"/>
</dbReference>
<dbReference type="SUPFAM" id="SSF51735">
    <property type="entry name" value="NAD(P)-binding Rossmann-fold domains"/>
    <property type="match status" value="2"/>
</dbReference>
<dbReference type="GO" id="GO:0016740">
    <property type="term" value="F:transferase activity"/>
    <property type="evidence" value="ECO:0007669"/>
    <property type="project" value="UniProtKB-KW"/>
</dbReference>
<organism evidence="5 6">
    <name type="scientific">Actinokineospora diospyrosa</name>
    <dbReference type="NCBI Taxonomy" id="103728"/>
    <lineage>
        <taxon>Bacteria</taxon>
        <taxon>Bacillati</taxon>
        <taxon>Actinomycetota</taxon>
        <taxon>Actinomycetes</taxon>
        <taxon>Pseudonocardiales</taxon>
        <taxon>Pseudonocardiaceae</taxon>
        <taxon>Actinokineospora</taxon>
    </lineage>
</organism>
<dbReference type="InterPro" id="IPR013785">
    <property type="entry name" value="Aldolase_TIM"/>
</dbReference>
<dbReference type="PANTHER" id="PTHR43074:SF1">
    <property type="entry name" value="BETA-KETOACYL SYNTHASE FAMILY PROTEIN-RELATED"/>
    <property type="match status" value="1"/>
</dbReference>
<comment type="caution">
    <text evidence="5">The sequence shown here is derived from an EMBL/GenBank/DDBJ whole genome shotgun (WGS) entry which is preliminary data.</text>
</comment>
<dbReference type="Pfam" id="PF03060">
    <property type="entry name" value="NMO"/>
    <property type="match status" value="1"/>
</dbReference>
<evidence type="ECO:0000256" key="3">
    <source>
        <dbReference type="ARBA" id="ARBA00022679"/>
    </source>
</evidence>
<dbReference type="InterPro" id="IPR014031">
    <property type="entry name" value="Ketoacyl_synth_C"/>
</dbReference>
<dbReference type="InterPro" id="IPR020841">
    <property type="entry name" value="PKS_Beta-ketoAc_synthase_dom"/>
</dbReference>
<dbReference type="SUPFAM" id="SSF55048">
    <property type="entry name" value="Probable ACP-binding domain of malonyl-CoA ACP transacylase"/>
    <property type="match status" value="1"/>
</dbReference>
<dbReference type="SUPFAM" id="SSF47336">
    <property type="entry name" value="ACP-like"/>
    <property type="match status" value="1"/>
</dbReference>
<dbReference type="SUPFAM" id="SSF53901">
    <property type="entry name" value="Thiolase-like"/>
    <property type="match status" value="1"/>
</dbReference>
<dbReference type="SMART" id="SM00827">
    <property type="entry name" value="PKS_AT"/>
    <property type="match status" value="1"/>
</dbReference>
<evidence type="ECO:0000256" key="2">
    <source>
        <dbReference type="ARBA" id="ARBA00022553"/>
    </source>
</evidence>
<dbReference type="InterPro" id="IPR016035">
    <property type="entry name" value="Acyl_Trfase/lysoPLipase"/>
</dbReference>
<dbReference type="Gene3D" id="1.10.1200.10">
    <property type="entry name" value="ACP-like"/>
    <property type="match status" value="1"/>
</dbReference>
<keyword evidence="6" id="KW-1185">Reference proteome</keyword>
<feature type="domain" description="Ketosynthase family 3 (KS3)" evidence="4">
    <location>
        <begin position="620"/>
        <end position="1061"/>
    </location>
</feature>
<dbReference type="InterPro" id="IPR036736">
    <property type="entry name" value="ACP-like_sf"/>
</dbReference>
<dbReference type="InterPro" id="IPR057326">
    <property type="entry name" value="KR_dom"/>
</dbReference>
<dbReference type="Proteomes" id="UP001205185">
    <property type="component" value="Unassembled WGS sequence"/>
</dbReference>
<dbReference type="Gene3D" id="3.40.50.720">
    <property type="entry name" value="NAD(P)-binding Rossmann-like Domain"/>
    <property type="match status" value="1"/>
</dbReference>
<dbReference type="SUPFAM" id="SSF51412">
    <property type="entry name" value="Inosine monophosphate dehydrogenase (IMPDH)"/>
    <property type="match status" value="2"/>
</dbReference>
<proteinExistence type="predicted"/>
<keyword evidence="3 5" id="KW-0808">Transferase</keyword>
<dbReference type="Gene3D" id="3.20.20.70">
    <property type="entry name" value="Aldolase class I"/>
    <property type="match status" value="2"/>
</dbReference>
<dbReference type="CDD" id="cd00833">
    <property type="entry name" value="PKS"/>
    <property type="match status" value="1"/>
</dbReference>
<reference evidence="5 6" key="1">
    <citation type="submission" date="2022-06" db="EMBL/GenBank/DDBJ databases">
        <title>Genomic Encyclopedia of Archaeal and Bacterial Type Strains, Phase II (KMG-II): from individual species to whole genera.</title>
        <authorList>
            <person name="Goeker M."/>
        </authorList>
    </citation>
    <scope>NUCLEOTIDE SEQUENCE [LARGE SCALE GENOMIC DNA]</scope>
    <source>
        <strain evidence="5 6">DSM 44255</strain>
    </source>
</reference>
<dbReference type="PANTHER" id="PTHR43074">
    <property type="entry name" value="OMEGA-3 POLYUNSATURATED FATTY ACID SYNTHASE PFAB-RELATED"/>
    <property type="match status" value="1"/>
</dbReference>
<dbReference type="Pfam" id="PF02801">
    <property type="entry name" value="Ketoacyl-synt_C"/>
    <property type="match status" value="1"/>
</dbReference>
<dbReference type="Gene3D" id="3.40.366.10">
    <property type="entry name" value="Malonyl-Coenzyme A Acyl Carrier Protein, domain 2"/>
    <property type="match status" value="1"/>
</dbReference>
<dbReference type="Pfam" id="PF08659">
    <property type="entry name" value="KR"/>
    <property type="match status" value="1"/>
</dbReference>
<sequence length="2164" mass="224260">MSDAQVGARWRVLGRGPFDLPDPRLAAAVSRGGGLGVLDLGADAAEVLARARVVTDRVGARVRADCPLGPAELAAHGVELVVLDPGAPVRETAAHLPVLVEVTDAEQARAAVAAGALGVIAVGSEAAGTIGEFTAFVLLQRLLPLGAPVWVRGGIGPHTALGAVAAGAAGVVLDSQLGLFPECDLPADLRSRLASADGSETEPRAGRRLLRGTDLPLGEDAHLATALAARYPSAADLVRDLVRGIDSAGVRVDPGAQGAPLCRTLGVRHAIAQGPMTRVSDQPGFALAVAEQGAMPYVAVALADGPRTADLLRRTAEELGDRPWGAGILGFVPDDLRAAQLAAVRAARPRSVLIAGGTPAQAAALEADGIATYVHVPSPTLLGQYLDQGARRFVFEGTECGGHIGPRSSFSLWEAQLSVLAARADVEGVEILFAGGVHDAVSAAAVAAMAAPQARRGVGVGVLMGTAYLFTDEAVRHGAITDRYQREVMAADRTVTVRTAPGHETRCLPTPFVTQFETTAEDLAARGVGVRDRWLALEELNVGRLRIATKGLRRDGADLVDVDEDGQFADGMYMVGQAAVLRGDRTDIASLHRAVTDGAADLLRARRSPTRTETRAEPAPVDVAIVGMACVFPGSDDLAGFWSGILRGRDDVTEVPPQRWDATRFFREGGGEPGTTPSKWGGFLPQVPFDPMSFGIPPASLGSIDPAQLLSLEISRRALADAGYLDRPFNRERTGVIFGAEAGGDLSVANVVRGALPSWLGELPEELDDLLPTLTEDSFPGTLTNVISGRVANRLDLGGANYTVDAACASSLAALDLACRDLVHGGADMMLCGAVDLHNGINDYLMFTSAGALSPTGRCKPFDRDSDGIALGEGVACLVLKRLVDAERDGDRVYAVVRSVGSASDGRSLGLTAPRPEGQLHALERAYEAASVSPAAVGLVEAHGTGTVVGDSTELATLTDFFTAAGAQPGTCGLGSVKSQVGHAKCAAGLAGVIKAALSLWHGVLPPTLHLSEPIAGWDRQRSPFTFDTTARPWLTPRAARVAGVSAFGFGGTNFHVVMTTGPGGPLERHALRDWDAELFLLRSTDAARDLLALTADHPLTDLAVRVSAWPGGSPVRHAIVARDTVELADALRAAIDGRSHRALVTAEPDADPGKVAFLIPGQGSQRTGMLAGLFVAFPDLRAGLDSRVAAAAFPPAAFDPDAVVAQDAALRDTRIAQPALGLAATAVAALLERVGVRPDLLGGHSYGELVALSLAGAFDRATLLRLSARRADAIMSAARDDPGTMAAVGAPVEEVKALLGDWGLDGDVVIANHNAPEQVVLSGPTERVVAAVDRLRAAGLSAKRIPVACAFHSAVVAPAAEEFATALAGERIRLPGLPVYANRTAAVYTSTSDIRAELAAQVAAPVRFVEQVRAMHAAGARTFVEVGPGSVLTGLVGAILADEPHTAIACDPGAPGLRGVLTALARLAAAGVPVDTDWLVRGRGASGPVSAPWTVDGQLVRRADGTIPRGALVPARRITRSPMSPDTPAVARDPREEVVASFLRTNREIVSAQRDVLLGYLGYAAPAGPVVAMAPPALVPALAAAPVAPVVVEPEPEPELTVEVPADVLATVVEVISARTGYPPEMIDGDLDLEADLSIDSIKRTEIAGTLIAKLGVDAEGSVHDELHRRRSAQAMANWLNDRLGLGAEAAPHPVAGIAGVRPKRFRSRAVPTVALAVTPDLTGRRVSVVHDPAGAEHADAVRAMAVRLGAQVDAAGDSLVLLTPLTPADEPVAPRVFAAVRDAVAGGVSTILVVSPHEDGQAPTHAAGLRGLVRSVYQEHPTLLVRLVEVAPDTAPAALADLLAAEFADRAELPVVRHAGGQRLAFDVVAAELPAEGESALGFDRDSVVLLIGGARGITARCAAALAAAAGCHLELAGRTPWPPESAPPPELATADEVGLRAALAAEGRPFAEVERAVRLILAQREVSATVAQVRAVGGRVDYRSVDVRDGAAVRQLVKDVHARHGRLDGVVYAAGVLDDRLMLQKDDASFHRVFSTKVDGARALLDGLAEAGVRPGVTVLFGSVSGVFGNRGQVDYAAGNDALETLGTAFAASTGCRVVTVHWGPWAPVGEHAGMVSDDLARDLDRRGIGLIDPDAGAESLVRELADGGQDSRAVVYTAWV</sequence>
<keyword evidence="1" id="KW-0596">Phosphopantetheine</keyword>
<dbReference type="Pfam" id="PF00109">
    <property type="entry name" value="ketoacyl-synt"/>
    <property type="match status" value="1"/>
</dbReference>
<dbReference type="EMBL" id="JAMTCO010000006">
    <property type="protein sequence ID" value="MCP2270062.1"/>
    <property type="molecule type" value="Genomic_DNA"/>
</dbReference>
<evidence type="ECO:0000259" key="4">
    <source>
        <dbReference type="PROSITE" id="PS52004"/>
    </source>
</evidence>
<dbReference type="InterPro" id="IPR014030">
    <property type="entry name" value="Ketoacyl_synth_N"/>
</dbReference>
<accession>A0ABT1IBQ7</accession>
<dbReference type="InterPro" id="IPR016036">
    <property type="entry name" value="Malonyl_transacylase_ACP-bd"/>
</dbReference>
<dbReference type="InterPro" id="IPR014043">
    <property type="entry name" value="Acyl_transferase_dom"/>
</dbReference>
<dbReference type="InterPro" id="IPR001227">
    <property type="entry name" value="Ac_transferase_dom_sf"/>
</dbReference>
<dbReference type="SMART" id="SM00822">
    <property type="entry name" value="PKS_KR"/>
    <property type="match status" value="1"/>
</dbReference>
<dbReference type="InterPro" id="IPR016039">
    <property type="entry name" value="Thiolase-like"/>
</dbReference>
<dbReference type="InterPro" id="IPR052568">
    <property type="entry name" value="PKS-FAS_Synthase"/>
</dbReference>
<dbReference type="Gene3D" id="3.40.47.10">
    <property type="match status" value="1"/>
</dbReference>
<dbReference type="PROSITE" id="PS52004">
    <property type="entry name" value="KS3_2"/>
    <property type="match status" value="1"/>
</dbReference>
<evidence type="ECO:0000313" key="6">
    <source>
        <dbReference type="Proteomes" id="UP001205185"/>
    </source>
</evidence>
<dbReference type="Pfam" id="PF00698">
    <property type="entry name" value="Acyl_transf_1"/>
    <property type="match status" value="1"/>
</dbReference>
<dbReference type="InterPro" id="IPR036291">
    <property type="entry name" value="NAD(P)-bd_dom_sf"/>
</dbReference>